<reference evidence="1 2" key="1">
    <citation type="journal article" date="2019" name="Commun. Biol.">
        <title>The bagworm genome reveals a unique fibroin gene that provides high tensile strength.</title>
        <authorList>
            <person name="Kono N."/>
            <person name="Nakamura H."/>
            <person name="Ohtoshi R."/>
            <person name="Tomita M."/>
            <person name="Numata K."/>
            <person name="Arakawa K."/>
        </authorList>
    </citation>
    <scope>NUCLEOTIDE SEQUENCE [LARGE SCALE GENOMIC DNA]</scope>
</reference>
<organism evidence="1 2">
    <name type="scientific">Eumeta variegata</name>
    <name type="common">Bagworm moth</name>
    <name type="synonym">Eumeta japonica</name>
    <dbReference type="NCBI Taxonomy" id="151549"/>
    <lineage>
        <taxon>Eukaryota</taxon>
        <taxon>Metazoa</taxon>
        <taxon>Ecdysozoa</taxon>
        <taxon>Arthropoda</taxon>
        <taxon>Hexapoda</taxon>
        <taxon>Insecta</taxon>
        <taxon>Pterygota</taxon>
        <taxon>Neoptera</taxon>
        <taxon>Endopterygota</taxon>
        <taxon>Lepidoptera</taxon>
        <taxon>Glossata</taxon>
        <taxon>Ditrysia</taxon>
        <taxon>Tineoidea</taxon>
        <taxon>Psychidae</taxon>
        <taxon>Oiketicinae</taxon>
        <taxon>Eumeta</taxon>
    </lineage>
</organism>
<dbReference type="AlphaFoldDB" id="A0A4C1XK16"/>
<proteinExistence type="predicted"/>
<sequence>MIIKVRRIIVRAEPRALAIARMCACAYCLVYALRLGTCWLWKQLRGTFNFLKALRLMRLDTQFIVNHIILHDILSRLKSCSPRCAYGCKNDVSIILLSNGRPRNGAHKLTSACSCGCRSFPKITLGLVVSAFFAFTLREQCILCKHTNLRARGELDTSSVMDIEKFISQKFHLNLVHNLVSPQFFSLSSNEDDNRYWYLPVDS</sequence>
<protein>
    <submittedName>
        <fullName evidence="1">Uncharacterized protein</fullName>
    </submittedName>
</protein>
<evidence type="ECO:0000313" key="2">
    <source>
        <dbReference type="Proteomes" id="UP000299102"/>
    </source>
</evidence>
<comment type="caution">
    <text evidence="1">The sequence shown here is derived from an EMBL/GenBank/DDBJ whole genome shotgun (WGS) entry which is preliminary data.</text>
</comment>
<name>A0A4C1XK16_EUMVA</name>
<dbReference type="EMBL" id="BGZK01000846">
    <property type="protein sequence ID" value="GBP62649.1"/>
    <property type="molecule type" value="Genomic_DNA"/>
</dbReference>
<gene>
    <name evidence="1" type="ORF">EVAR_51895_1</name>
</gene>
<dbReference type="Proteomes" id="UP000299102">
    <property type="component" value="Unassembled WGS sequence"/>
</dbReference>
<keyword evidence="2" id="KW-1185">Reference proteome</keyword>
<evidence type="ECO:0000313" key="1">
    <source>
        <dbReference type="EMBL" id="GBP62649.1"/>
    </source>
</evidence>
<accession>A0A4C1XK16</accession>